<evidence type="ECO:0000313" key="2">
    <source>
        <dbReference type="Proteomes" id="UP000072989"/>
    </source>
</evidence>
<gene>
    <name evidence="1" type="ORF">SORDD17_01781</name>
</gene>
<comment type="caution">
    <text evidence="1">The sequence shown here is derived from an EMBL/GenBank/DDBJ whole genome shotgun (WGS) entry which is preliminary data.</text>
</comment>
<protein>
    <submittedName>
        <fullName evidence="1">Uncharacterized protein</fullName>
    </submittedName>
</protein>
<organism evidence="1 2">
    <name type="scientific">Streptococcus oralis</name>
    <dbReference type="NCBI Taxonomy" id="1303"/>
    <lineage>
        <taxon>Bacteria</taxon>
        <taxon>Bacillati</taxon>
        <taxon>Bacillota</taxon>
        <taxon>Bacilli</taxon>
        <taxon>Lactobacillales</taxon>
        <taxon>Streptococcaceae</taxon>
        <taxon>Streptococcus</taxon>
    </lineage>
</organism>
<dbReference type="PATRIC" id="fig|1303.87.peg.2129"/>
<dbReference type="AlphaFoldDB" id="A0A139REU4"/>
<proteinExistence type="predicted"/>
<dbReference type="Proteomes" id="UP000072989">
    <property type="component" value="Unassembled WGS sequence"/>
</dbReference>
<dbReference type="EMBL" id="LQZE01000377">
    <property type="protein sequence ID" value="KXU13257.1"/>
    <property type="molecule type" value="Genomic_DNA"/>
</dbReference>
<reference evidence="1 2" key="1">
    <citation type="submission" date="2016-01" db="EMBL/GenBank/DDBJ databases">
        <title>Highly variable Streptococcus oralis are common among viridans streptococci isolated from primates.</title>
        <authorList>
            <person name="Denapaite D."/>
            <person name="Rieger M."/>
            <person name="Koendgen S."/>
            <person name="Brueckner R."/>
            <person name="Ochigava I."/>
            <person name="Kappeler P."/>
            <person name="Maetz-Rensing K."/>
            <person name="Leendertz F."/>
            <person name="Hakenbeck R."/>
        </authorList>
    </citation>
    <scope>NUCLEOTIDE SEQUENCE [LARGE SCALE GENOMIC DNA]</scope>
    <source>
        <strain evidence="1 2">DD17</strain>
    </source>
</reference>
<name>A0A139REU4_STROR</name>
<accession>A0A139REU4</accession>
<sequence>MLLKKQNKKKTKSLDELNLEQLITDLRGIETQLFYLIDLELKEQIRNAHKLVDAIDKNNELDDNPEDEDPLCELFG</sequence>
<evidence type="ECO:0000313" key="1">
    <source>
        <dbReference type="EMBL" id="KXU13257.1"/>
    </source>
</evidence>